<sequence length="1101" mass="123705">MSTIDLVDAPARRLAVDPTRSCLVRAPAGSGKTELLIQRFLALLATVPRPDAILAITFTRKAAAEMRQRVLDALLAAQQPLPDQAGEHQRTTYRLATAVLQRNETLAWNLFDHPQQLQIQTIDSFNASLVARMPWLSRLGGLPAISDQPRQLYRQAVRQLLAASRTTDKLNRGLRQLQYHLDNRSDRLEELLVQLLERRDQWLRHLFGDQVRPRDELQQALEAVLAEHLAEAARAVPLACRDEVMALGRFAAEQLADEQRPISHLLQAECFPEADLEALPVWRGLAELLLTSEGQWRKACNKNIGFPAGKKDPFASMKQRMLELLKRVSDEDCQALAQVVSLPSGGYSDQQWQTLDALLDVLPALVAQLWWVFRHCAEVDFTEVALKARQALVDSGQPTEQLLALDRQIDHILVDEFQDTSWLQFDLLSTLVSGWQPDDGRTLFVVGDPMQSIYRFREAEVGLFLQAGQQGIGPVSLQSLQLSANFRSQQGIVDAINGWFPDIFPAQEDAGRGAVCYFPAQPVLNRGMGEAVSVYPDYHNNPDEEAAEVVELIKVLRDRHPAESIAVLVRSRTHLKSILPHLQKHAIGYMAQDIDVLTQCPVVSDLTALTKALLHGGDDLSWLTVLRAPWCGLTLDELIHFAPSKTTTVAQLATTEAVLSALPPASQQRVAAVIAIVVEYRRRRGRVPLRQLVESCWRDLDGPCYYGGQAVHDVEPFWALLDRLDYGGDLLAIEQLDESLQQLFATPVVSGESAVQVMTIHKAKGLEFDHVVLPSLGRKPRRSDHPLMRWLEHPTHGLLMAPITAPGDVADPIYGLLGQLEQRKEDYEVARLLYVALTRARRTLHLFGQAALARDGQAQPASGSLLATLWPAIGHHFVPDDSQTLQGDSEQDARRYGPPLLRRAEPLYAVQPKRAEADGVTPWRSGTIASHVGTLVHHWFERFALDPQAIENYHQVEQRSALIGRQVRLLGLAEHHIEPMVGRINQLIDTMLSSDRGRWILAPHPQGRNEYALSGELDGQFVNVVIDRTFIHETERWIIDYKTSVPGRLSMEEFYQQQAEIYADQLHRYAQLLGRLDPEHRCRCALYFPACDGWYELNFQE</sequence>
<keyword evidence="8" id="KW-0238">DNA-binding</keyword>
<dbReference type="GO" id="GO:0043138">
    <property type="term" value="F:3'-5' DNA helicase activity"/>
    <property type="evidence" value="ECO:0007669"/>
    <property type="project" value="UniProtKB-EC"/>
</dbReference>
<dbReference type="GO" id="GO:0005524">
    <property type="term" value="F:ATP binding"/>
    <property type="evidence" value="ECO:0007669"/>
    <property type="project" value="UniProtKB-UniRule"/>
</dbReference>
<evidence type="ECO:0000256" key="2">
    <source>
        <dbReference type="ARBA" id="ARBA00022741"/>
    </source>
</evidence>
<dbReference type="GO" id="GO:0003677">
    <property type="term" value="F:DNA binding"/>
    <property type="evidence" value="ECO:0007669"/>
    <property type="project" value="UniProtKB-KW"/>
</dbReference>
<evidence type="ECO:0000256" key="12">
    <source>
        <dbReference type="ARBA" id="ARBA00034808"/>
    </source>
</evidence>
<dbReference type="AlphaFoldDB" id="Q1K0K4"/>
<dbReference type="Pfam" id="PF12705">
    <property type="entry name" value="PDDEXK_1"/>
    <property type="match status" value="1"/>
</dbReference>
<dbReference type="InterPro" id="IPR014016">
    <property type="entry name" value="UvrD-like_ATP-bd"/>
</dbReference>
<dbReference type="Gene3D" id="1.10.486.10">
    <property type="entry name" value="PCRA, domain 4"/>
    <property type="match status" value="1"/>
</dbReference>
<keyword evidence="4 15" id="KW-0378">Hydrolase</keyword>
<evidence type="ECO:0000256" key="9">
    <source>
        <dbReference type="ARBA" id="ARBA00023204"/>
    </source>
</evidence>
<evidence type="ECO:0000259" key="17">
    <source>
        <dbReference type="PROSITE" id="PS51217"/>
    </source>
</evidence>
<keyword evidence="1" id="KW-0540">Nuclease</keyword>
<dbReference type="GO" id="GO:0005829">
    <property type="term" value="C:cytosol"/>
    <property type="evidence" value="ECO:0007669"/>
    <property type="project" value="TreeGrafter"/>
</dbReference>
<dbReference type="PROSITE" id="PS51217">
    <property type="entry name" value="UVRD_HELICASE_CTER"/>
    <property type="match status" value="1"/>
</dbReference>
<keyword evidence="5 15" id="KW-0347">Helicase</keyword>
<evidence type="ECO:0000256" key="8">
    <source>
        <dbReference type="ARBA" id="ARBA00023125"/>
    </source>
</evidence>
<dbReference type="GO" id="GO:0033202">
    <property type="term" value="C:DNA helicase complex"/>
    <property type="evidence" value="ECO:0007669"/>
    <property type="project" value="TreeGrafter"/>
</dbReference>
<evidence type="ECO:0000256" key="11">
    <source>
        <dbReference type="ARBA" id="ARBA00034617"/>
    </source>
</evidence>
<evidence type="ECO:0000256" key="6">
    <source>
        <dbReference type="ARBA" id="ARBA00022839"/>
    </source>
</evidence>
<keyword evidence="9" id="KW-0234">DNA repair</keyword>
<keyword evidence="10" id="KW-0413">Isomerase</keyword>
<keyword evidence="3" id="KW-0227">DNA damage</keyword>
<evidence type="ECO:0000256" key="5">
    <source>
        <dbReference type="ARBA" id="ARBA00022806"/>
    </source>
</evidence>
<dbReference type="SUPFAM" id="SSF52540">
    <property type="entry name" value="P-loop containing nucleoside triphosphate hydrolases"/>
    <property type="match status" value="1"/>
</dbReference>
<evidence type="ECO:0000256" key="15">
    <source>
        <dbReference type="PROSITE-ProRule" id="PRU00560"/>
    </source>
</evidence>
<comment type="catalytic activity">
    <reaction evidence="14">
        <text>ATP + H2O = ADP + phosphate + H(+)</text>
        <dbReference type="Rhea" id="RHEA:13065"/>
        <dbReference type="ChEBI" id="CHEBI:15377"/>
        <dbReference type="ChEBI" id="CHEBI:15378"/>
        <dbReference type="ChEBI" id="CHEBI:30616"/>
        <dbReference type="ChEBI" id="CHEBI:43474"/>
        <dbReference type="ChEBI" id="CHEBI:456216"/>
        <dbReference type="EC" id="5.6.2.4"/>
    </reaction>
</comment>
<evidence type="ECO:0000256" key="14">
    <source>
        <dbReference type="ARBA" id="ARBA00048988"/>
    </source>
</evidence>
<organism evidence="18 19">
    <name type="scientific">Desulfuromonas acetoxidans (strain DSM 684 / 11070)</name>
    <dbReference type="NCBI Taxonomy" id="281689"/>
    <lineage>
        <taxon>Bacteria</taxon>
        <taxon>Pseudomonadati</taxon>
        <taxon>Thermodesulfobacteriota</taxon>
        <taxon>Desulfuromonadia</taxon>
        <taxon>Desulfuromonadales</taxon>
        <taxon>Desulfuromonadaceae</taxon>
        <taxon>Desulfuromonas</taxon>
    </lineage>
</organism>
<reference evidence="18" key="1">
    <citation type="submission" date="2006-05" db="EMBL/GenBank/DDBJ databases">
        <title>Annotation of the draft genome assembly of Desulfuromonas acetoxidans DSM 684.</title>
        <authorList>
            <consortium name="US DOE Joint Genome Institute (JGI-ORNL)"/>
            <person name="Larimer F."/>
            <person name="Land M."/>
            <person name="Hauser L."/>
        </authorList>
    </citation>
    <scope>NUCLEOTIDE SEQUENCE [LARGE SCALE GENOMIC DNA]</scope>
    <source>
        <strain evidence="18">DSM 684</strain>
    </source>
</reference>
<feature type="domain" description="UvrD-like helicase C-terminal" evidence="17">
    <location>
        <begin position="501"/>
        <end position="765"/>
    </location>
</feature>
<dbReference type="Gene3D" id="3.40.50.300">
    <property type="entry name" value="P-loop containing nucleotide triphosphate hydrolases"/>
    <property type="match status" value="4"/>
</dbReference>
<evidence type="ECO:0000256" key="1">
    <source>
        <dbReference type="ARBA" id="ARBA00022722"/>
    </source>
</evidence>
<keyword evidence="6" id="KW-0269">Exonuclease</keyword>
<dbReference type="Pfam" id="PF13361">
    <property type="entry name" value="UvrD_C"/>
    <property type="match status" value="2"/>
</dbReference>
<comment type="caution">
    <text evidence="18">The sequence shown here is derived from an EMBL/GenBank/DDBJ whole genome shotgun (WGS) entry which is preliminary data.</text>
</comment>
<dbReference type="SUPFAM" id="SSF52980">
    <property type="entry name" value="Restriction endonuclease-like"/>
    <property type="match status" value="1"/>
</dbReference>
<evidence type="ECO:0000256" key="7">
    <source>
        <dbReference type="ARBA" id="ARBA00022840"/>
    </source>
</evidence>
<evidence type="ECO:0000256" key="10">
    <source>
        <dbReference type="ARBA" id="ARBA00023235"/>
    </source>
</evidence>
<dbReference type="Pfam" id="PF00580">
    <property type="entry name" value="UvrD-helicase"/>
    <property type="match status" value="1"/>
</dbReference>
<evidence type="ECO:0000313" key="19">
    <source>
        <dbReference type="Proteomes" id="UP000005695"/>
    </source>
</evidence>
<dbReference type="RefSeq" id="WP_005999732.1">
    <property type="nucleotide sequence ID" value="NZ_AAEW02000007.1"/>
</dbReference>
<dbReference type="EMBL" id="AAEW02000007">
    <property type="protein sequence ID" value="EAT15937.1"/>
    <property type="molecule type" value="Genomic_DNA"/>
</dbReference>
<dbReference type="PANTHER" id="PTHR11070">
    <property type="entry name" value="UVRD / RECB / PCRA DNA HELICASE FAMILY MEMBER"/>
    <property type="match status" value="1"/>
</dbReference>
<dbReference type="InterPro" id="IPR011335">
    <property type="entry name" value="Restrct_endonuc-II-like"/>
</dbReference>
<dbReference type="PROSITE" id="PS51198">
    <property type="entry name" value="UVRD_HELICASE_ATP_BIND"/>
    <property type="match status" value="1"/>
</dbReference>
<feature type="binding site" evidence="15">
    <location>
        <begin position="26"/>
        <end position="33"/>
    </location>
    <ligand>
        <name>ATP</name>
        <dbReference type="ChEBI" id="CHEBI:30616"/>
    </ligand>
</feature>
<protein>
    <recommendedName>
        <fullName evidence="12">DNA 3'-5' helicase</fullName>
        <ecNumber evidence="12">5.6.2.4</ecNumber>
    </recommendedName>
    <alternativeName>
        <fullName evidence="13">DNA 3'-5' helicase II</fullName>
    </alternativeName>
</protein>
<evidence type="ECO:0000313" key="18">
    <source>
        <dbReference type="EMBL" id="EAT15937.1"/>
    </source>
</evidence>
<evidence type="ECO:0000256" key="3">
    <source>
        <dbReference type="ARBA" id="ARBA00022763"/>
    </source>
</evidence>
<keyword evidence="7 15" id="KW-0067">ATP-binding</keyword>
<dbReference type="PANTHER" id="PTHR11070:SF2">
    <property type="entry name" value="ATP-DEPENDENT DNA HELICASE SRS2"/>
    <property type="match status" value="1"/>
</dbReference>
<dbReference type="EC" id="5.6.2.4" evidence="12"/>
<evidence type="ECO:0000259" key="16">
    <source>
        <dbReference type="PROSITE" id="PS51198"/>
    </source>
</evidence>
<keyword evidence="2 15" id="KW-0547">Nucleotide-binding</keyword>
<feature type="domain" description="UvrD-like helicase ATP-binding" evidence="16">
    <location>
        <begin position="5"/>
        <end position="489"/>
    </location>
</feature>
<dbReference type="Proteomes" id="UP000005695">
    <property type="component" value="Unassembled WGS sequence"/>
</dbReference>
<reference evidence="18" key="2">
    <citation type="submission" date="2006-05" db="EMBL/GenBank/DDBJ databases">
        <title>Sequencing of the draft genome and assembly of Desulfuromonas acetoxidans DSM 684.</title>
        <authorList>
            <consortium name="US DOE Joint Genome Institute (JGI-PGF)"/>
            <person name="Copeland A."/>
            <person name="Lucas S."/>
            <person name="Lapidus A."/>
            <person name="Barry K."/>
            <person name="Detter J.C."/>
            <person name="Glavina del Rio T."/>
            <person name="Hammon N."/>
            <person name="Israni S."/>
            <person name="Dalin E."/>
            <person name="Tice H."/>
            <person name="Bruce D."/>
            <person name="Pitluck S."/>
            <person name="Richardson P."/>
        </authorList>
    </citation>
    <scope>NUCLEOTIDE SEQUENCE [LARGE SCALE GENOMIC DNA]</scope>
    <source>
        <strain evidence="18">DSM 684</strain>
    </source>
</reference>
<dbReference type="InterPro" id="IPR027417">
    <property type="entry name" value="P-loop_NTPase"/>
</dbReference>
<dbReference type="InterPro" id="IPR011604">
    <property type="entry name" value="PDDEXK-like_dom_sf"/>
</dbReference>
<dbReference type="InterPro" id="IPR038726">
    <property type="entry name" value="PDDEXK_AddAB-type"/>
</dbReference>
<dbReference type="Gene3D" id="3.90.320.10">
    <property type="match status" value="1"/>
</dbReference>
<keyword evidence="19" id="KW-1185">Reference proteome</keyword>
<proteinExistence type="predicted"/>
<dbReference type="OrthoDB" id="9810135at2"/>
<evidence type="ECO:0000256" key="4">
    <source>
        <dbReference type="ARBA" id="ARBA00022801"/>
    </source>
</evidence>
<gene>
    <name evidence="18" type="ORF">Dace_2237</name>
</gene>
<dbReference type="InterPro" id="IPR000212">
    <property type="entry name" value="DNA_helicase_UvrD/REP"/>
</dbReference>
<dbReference type="GO" id="GO:0000725">
    <property type="term" value="P:recombinational repair"/>
    <property type="evidence" value="ECO:0007669"/>
    <property type="project" value="TreeGrafter"/>
</dbReference>
<dbReference type="InterPro" id="IPR014017">
    <property type="entry name" value="DNA_helicase_UvrD-like_C"/>
</dbReference>
<dbReference type="GO" id="GO:0004527">
    <property type="term" value="F:exonuclease activity"/>
    <property type="evidence" value="ECO:0007669"/>
    <property type="project" value="UniProtKB-KW"/>
</dbReference>
<comment type="catalytic activity">
    <reaction evidence="11">
        <text>Couples ATP hydrolysis with the unwinding of duplex DNA by translocating in the 3'-5' direction.</text>
        <dbReference type="EC" id="5.6.2.4"/>
    </reaction>
</comment>
<accession>Q1K0K4</accession>
<name>Q1K0K4_DESA6</name>
<evidence type="ECO:0000256" key="13">
    <source>
        <dbReference type="ARBA" id="ARBA00034923"/>
    </source>
</evidence>